<proteinExistence type="predicted"/>
<evidence type="ECO:0000313" key="2">
    <source>
        <dbReference type="EMBL" id="NIK60651.1"/>
    </source>
</evidence>
<dbReference type="InterPro" id="IPR050445">
    <property type="entry name" value="Bact_polysacc_biosynth/exp"/>
</dbReference>
<reference evidence="2 3" key="1">
    <citation type="submission" date="2020-03" db="EMBL/GenBank/DDBJ databases">
        <title>Sequencing the genomes of 1000 actinobacteria strains.</title>
        <authorList>
            <person name="Klenk H.-P."/>
        </authorList>
    </citation>
    <scope>NUCLEOTIDE SEQUENCE [LARGE SCALE GENOMIC DNA]</scope>
    <source>
        <strain evidence="2 3">DSM 45490</strain>
    </source>
</reference>
<dbReference type="Proteomes" id="UP000555407">
    <property type="component" value="Unassembled WGS sequence"/>
</dbReference>
<dbReference type="AlphaFoldDB" id="A0A7X6A3Q3"/>
<dbReference type="PANTHER" id="PTHR32309">
    <property type="entry name" value="TYROSINE-PROTEIN KINASE"/>
    <property type="match status" value="1"/>
</dbReference>
<evidence type="ECO:0000313" key="3">
    <source>
        <dbReference type="Proteomes" id="UP000555407"/>
    </source>
</evidence>
<sequence length="543" mass="58169">MSNQPYSEPLDANTAGWSDDDDLYADEPSTAFPPDSLVTFRFLRDAVKRHSRIWLVLALIGLAGGLSMGAVIPPGHTSAARMLITTREGEDPTKAMATEISLATTRTVAERTISLLKLPDTPDGLLERYTATALTDRVLEIKATAKTTEQATRLATVVAQTYLIFRKEQIALQSAPLARDLAAAQAELTIAKQGVIATGDNPDELRRPTAPAAVKYIAANDKVQFVGQQVLDQNVAASKMNSSRMLDAPAPVLTSAKRLLAIQAGTGLLAGLFLGIGFVIVRALISDRLWRRQDIARTLGARVRLSTGKPPRRQWIPFARRLRRHQQHHPEIELLVRHLDQRIIWTKRPTPALAVISVDDVRACAIAVASLAYSLAESGKNVLVADLTGTGLLAGKLGVTDIGTRDSQFSEPSRRITVYLPDPDGGPAEGCYLRLGDNNRPGGSGDISLDAAWDVADVVLSLATLTPALGADHLGSWASRAAVVVTAGRSSTGKVRATGDMVRLAGLEIDTAVVLNADKTDEGVGVIEAESSPRTPNVDMFSR</sequence>
<keyword evidence="3" id="KW-1185">Reference proteome</keyword>
<keyword evidence="1" id="KW-0472">Membrane</keyword>
<feature type="transmembrane region" description="Helical" evidence="1">
    <location>
        <begin position="53"/>
        <end position="72"/>
    </location>
</feature>
<evidence type="ECO:0000256" key="1">
    <source>
        <dbReference type="SAM" id="Phobius"/>
    </source>
</evidence>
<feature type="transmembrane region" description="Helical" evidence="1">
    <location>
        <begin position="260"/>
        <end position="285"/>
    </location>
</feature>
<dbReference type="RefSeq" id="WP_167214189.1">
    <property type="nucleotide sequence ID" value="NZ_JAASRO010000001.1"/>
</dbReference>
<dbReference type="PANTHER" id="PTHR32309:SF31">
    <property type="entry name" value="CAPSULAR EXOPOLYSACCHARIDE FAMILY"/>
    <property type="match status" value="1"/>
</dbReference>
<protein>
    <submittedName>
        <fullName evidence="2">Capsular polysaccharide biosynthesis protein</fullName>
    </submittedName>
</protein>
<keyword evidence="1" id="KW-1133">Transmembrane helix</keyword>
<gene>
    <name evidence="2" type="ORF">BJY22_006368</name>
</gene>
<dbReference type="EMBL" id="JAASRO010000001">
    <property type="protein sequence ID" value="NIK60651.1"/>
    <property type="molecule type" value="Genomic_DNA"/>
</dbReference>
<keyword evidence="1" id="KW-0812">Transmembrane</keyword>
<comment type="caution">
    <text evidence="2">The sequence shown here is derived from an EMBL/GenBank/DDBJ whole genome shotgun (WGS) entry which is preliminary data.</text>
</comment>
<organism evidence="2 3">
    <name type="scientific">Kribbella shirazensis</name>
    <dbReference type="NCBI Taxonomy" id="1105143"/>
    <lineage>
        <taxon>Bacteria</taxon>
        <taxon>Bacillati</taxon>
        <taxon>Actinomycetota</taxon>
        <taxon>Actinomycetes</taxon>
        <taxon>Propionibacteriales</taxon>
        <taxon>Kribbellaceae</taxon>
        <taxon>Kribbella</taxon>
    </lineage>
</organism>
<name>A0A7X6A3Q3_9ACTN</name>
<accession>A0A7X6A3Q3</accession>